<dbReference type="EMBL" id="AMQM01005196">
    <property type="status" value="NOT_ANNOTATED_CDS"/>
    <property type="molecule type" value="Genomic_DNA"/>
</dbReference>
<sequence length="107" mass="12509">MCKGMKKCDKCEMYGVGESFVGSDCKTCCKLEELDRKYNEQHDKIAQLEQQLVELLSNKKSTSENEVVKEQFKEQKSRLDKIEEKLQKIKKTDEKNIKKTIEANKET</sequence>
<name>T1F936_HELRO</name>
<dbReference type="GeneID" id="20205335"/>
<accession>T1F936</accession>
<dbReference type="RefSeq" id="XP_009020968.1">
    <property type="nucleotide sequence ID" value="XM_009022720.1"/>
</dbReference>
<protein>
    <submittedName>
        <fullName evidence="2 3">Uncharacterized protein</fullName>
    </submittedName>
</protein>
<reference evidence="2 4" key="2">
    <citation type="journal article" date="2013" name="Nature">
        <title>Insights into bilaterian evolution from three spiralian genomes.</title>
        <authorList>
            <person name="Simakov O."/>
            <person name="Marletaz F."/>
            <person name="Cho S.J."/>
            <person name="Edsinger-Gonzales E."/>
            <person name="Havlak P."/>
            <person name="Hellsten U."/>
            <person name="Kuo D.H."/>
            <person name="Larsson T."/>
            <person name="Lv J."/>
            <person name="Arendt D."/>
            <person name="Savage R."/>
            <person name="Osoegawa K."/>
            <person name="de Jong P."/>
            <person name="Grimwood J."/>
            <person name="Chapman J.A."/>
            <person name="Shapiro H."/>
            <person name="Aerts A."/>
            <person name="Otillar R.P."/>
            <person name="Terry A.Y."/>
            <person name="Boore J.L."/>
            <person name="Grigoriev I.V."/>
            <person name="Lindberg D.R."/>
            <person name="Seaver E.C."/>
            <person name="Weisblat D.A."/>
            <person name="Putnam N.H."/>
            <person name="Rokhsar D.S."/>
        </authorList>
    </citation>
    <scope>NUCLEOTIDE SEQUENCE</scope>
</reference>
<dbReference type="Proteomes" id="UP000015101">
    <property type="component" value="Unassembled WGS sequence"/>
</dbReference>
<dbReference type="AlphaFoldDB" id="T1F936"/>
<dbReference type="EnsemblMetazoa" id="HelroT175279">
    <property type="protein sequence ID" value="HelroP175279"/>
    <property type="gene ID" value="HelroG175279"/>
</dbReference>
<feature type="coiled-coil region" evidence="1">
    <location>
        <begin position="31"/>
        <end position="92"/>
    </location>
</feature>
<dbReference type="KEGG" id="hro:HELRODRAFT_175279"/>
<evidence type="ECO:0000256" key="1">
    <source>
        <dbReference type="SAM" id="Coils"/>
    </source>
</evidence>
<evidence type="ECO:0000313" key="4">
    <source>
        <dbReference type="Proteomes" id="UP000015101"/>
    </source>
</evidence>
<keyword evidence="1" id="KW-0175">Coiled coil</keyword>
<keyword evidence="4" id="KW-1185">Reference proteome</keyword>
<reference evidence="3" key="3">
    <citation type="submission" date="2015-06" db="UniProtKB">
        <authorList>
            <consortium name="EnsemblMetazoa"/>
        </authorList>
    </citation>
    <scope>IDENTIFICATION</scope>
</reference>
<evidence type="ECO:0000313" key="2">
    <source>
        <dbReference type="EMBL" id="ESO00797.1"/>
    </source>
</evidence>
<dbReference type="HOGENOM" id="CLU_2212768_0_0_1"/>
<dbReference type="CTD" id="20205335"/>
<dbReference type="InParanoid" id="T1F936"/>
<evidence type="ECO:0000313" key="3">
    <source>
        <dbReference type="EnsemblMetazoa" id="HelroP175279"/>
    </source>
</evidence>
<dbReference type="EMBL" id="KB096864">
    <property type="protein sequence ID" value="ESO00797.1"/>
    <property type="molecule type" value="Genomic_DNA"/>
</dbReference>
<organism evidence="3 4">
    <name type="scientific">Helobdella robusta</name>
    <name type="common">Californian leech</name>
    <dbReference type="NCBI Taxonomy" id="6412"/>
    <lineage>
        <taxon>Eukaryota</taxon>
        <taxon>Metazoa</taxon>
        <taxon>Spiralia</taxon>
        <taxon>Lophotrochozoa</taxon>
        <taxon>Annelida</taxon>
        <taxon>Clitellata</taxon>
        <taxon>Hirudinea</taxon>
        <taxon>Rhynchobdellida</taxon>
        <taxon>Glossiphoniidae</taxon>
        <taxon>Helobdella</taxon>
    </lineage>
</organism>
<reference evidence="4" key="1">
    <citation type="submission" date="2012-12" db="EMBL/GenBank/DDBJ databases">
        <authorList>
            <person name="Hellsten U."/>
            <person name="Grimwood J."/>
            <person name="Chapman J.A."/>
            <person name="Shapiro H."/>
            <person name="Aerts A."/>
            <person name="Otillar R.P."/>
            <person name="Terry A.Y."/>
            <person name="Boore J.L."/>
            <person name="Simakov O."/>
            <person name="Marletaz F."/>
            <person name="Cho S.-J."/>
            <person name="Edsinger-Gonzales E."/>
            <person name="Havlak P."/>
            <person name="Kuo D.-H."/>
            <person name="Larsson T."/>
            <person name="Lv J."/>
            <person name="Arendt D."/>
            <person name="Savage R."/>
            <person name="Osoegawa K."/>
            <person name="de Jong P."/>
            <person name="Lindberg D.R."/>
            <person name="Seaver E.C."/>
            <person name="Weisblat D.A."/>
            <person name="Putnam N.H."/>
            <person name="Grigoriev I.V."/>
            <person name="Rokhsar D.S."/>
        </authorList>
    </citation>
    <scope>NUCLEOTIDE SEQUENCE</scope>
</reference>
<proteinExistence type="predicted"/>
<gene>
    <name evidence="3" type="primary">20205335</name>
    <name evidence="2" type="ORF">HELRODRAFT_175279</name>
</gene>